<sequence length="250" mass="27363">MTLGIEMNGLNLESVSVEQLRELLAEHGVLILPNQPVDDQRFLAFLRRFGELMFTEGETPVPDCPDLNVISNVGRSTPPKSTFHVDTTYIPNPPAYTALRAVEVPAAGGSTLFSDQYAAYETLPAEVKEHLAGRTVTHRVTGVASDSDSSADHPLFAVHPISGRTALSLSAPARCVAISGLTEDEARDTVRYLVEHSTREDNLLRHNWSPDDMVMWDNRCVMHRADHSGVVGNRVMHRGMVASTHPTASV</sequence>
<dbReference type="SUPFAM" id="SSF51197">
    <property type="entry name" value="Clavaminate synthase-like"/>
    <property type="match status" value="1"/>
</dbReference>
<evidence type="ECO:0000256" key="3">
    <source>
        <dbReference type="ARBA" id="ARBA00022964"/>
    </source>
</evidence>
<dbReference type="GO" id="GO:0005737">
    <property type="term" value="C:cytoplasm"/>
    <property type="evidence" value="ECO:0007669"/>
    <property type="project" value="TreeGrafter"/>
</dbReference>
<protein>
    <submittedName>
        <fullName evidence="7">(R)-phenoxypropionate/alpha-ketoglutarate-dioxygenase</fullName>
        <ecNumber evidence="7">1.14.11.44</ecNumber>
    </submittedName>
</protein>
<evidence type="ECO:0000256" key="1">
    <source>
        <dbReference type="ARBA" id="ARBA00005896"/>
    </source>
</evidence>
<accession>A0A143QLE8</accession>
<dbReference type="KEGG" id="rhs:A3Q41_02452"/>
<reference evidence="7 8" key="1">
    <citation type="journal article" date="2016" name="Genome Announc.">
        <title>Complete Genome and Plasmid Sequences for Rhodococcus fascians D188 and Draft Sequences for Rhodococcus Isolates PBTS 1 and PBTS 2.</title>
        <authorList>
            <person name="Stamler R.A."/>
            <person name="Vereecke D."/>
            <person name="Zhang Y."/>
            <person name="Schilkey F."/>
            <person name="Devitt N."/>
            <person name="Randall J.J."/>
        </authorList>
    </citation>
    <scope>NUCLEOTIDE SEQUENCE [LARGE SCALE GENOMIC DNA]</scope>
    <source>
        <strain evidence="7 8">PBTS2</strain>
    </source>
</reference>
<feature type="domain" description="TauD/TfdA-like" evidence="6">
    <location>
        <begin position="11"/>
        <end position="240"/>
    </location>
</feature>
<dbReference type="Gene3D" id="3.60.130.10">
    <property type="entry name" value="Clavaminate synthase-like"/>
    <property type="match status" value="1"/>
</dbReference>
<dbReference type="GO" id="GO:0000908">
    <property type="term" value="F:taurine dioxygenase activity"/>
    <property type="evidence" value="ECO:0007669"/>
    <property type="project" value="TreeGrafter"/>
</dbReference>
<keyword evidence="4 7" id="KW-0560">Oxidoreductase</keyword>
<gene>
    <name evidence="7" type="primary">rdpA</name>
    <name evidence="7" type="ORF">A3Q41_02452</name>
</gene>
<dbReference type="RefSeq" id="WP_048320581.1">
    <property type="nucleotide sequence ID" value="NZ_CP015220.1"/>
</dbReference>
<dbReference type="AlphaFoldDB" id="A0A143QLE8"/>
<evidence type="ECO:0000256" key="4">
    <source>
        <dbReference type="ARBA" id="ARBA00023002"/>
    </source>
</evidence>
<dbReference type="PANTHER" id="PTHR30468">
    <property type="entry name" value="ALPHA-KETOGLUTARATE-DEPENDENT SULFONATE DIOXYGENASE"/>
    <property type="match status" value="1"/>
</dbReference>
<dbReference type="EC" id="1.14.11.44" evidence="7"/>
<dbReference type="EMBL" id="CP015220">
    <property type="protein sequence ID" value="AMY23751.1"/>
    <property type="molecule type" value="Genomic_DNA"/>
</dbReference>
<dbReference type="Proteomes" id="UP000076038">
    <property type="component" value="Chromosome"/>
</dbReference>
<comment type="similarity">
    <text evidence="1">Belongs to the TfdA dioxygenase family.</text>
</comment>
<evidence type="ECO:0000259" key="6">
    <source>
        <dbReference type="Pfam" id="PF02668"/>
    </source>
</evidence>
<name>A0A143QLE8_RHOFA</name>
<keyword evidence="8" id="KW-1185">Reference proteome</keyword>
<evidence type="ECO:0000256" key="2">
    <source>
        <dbReference type="ARBA" id="ARBA00022723"/>
    </source>
</evidence>
<evidence type="ECO:0000313" key="7">
    <source>
        <dbReference type="EMBL" id="AMY23751.1"/>
    </source>
</evidence>
<dbReference type="Pfam" id="PF02668">
    <property type="entry name" value="TauD"/>
    <property type="match status" value="1"/>
</dbReference>
<evidence type="ECO:0000256" key="5">
    <source>
        <dbReference type="ARBA" id="ARBA00023004"/>
    </source>
</evidence>
<dbReference type="InterPro" id="IPR051323">
    <property type="entry name" value="AtsK-like"/>
</dbReference>
<proteinExistence type="inferred from homology"/>
<dbReference type="InterPro" id="IPR042098">
    <property type="entry name" value="TauD-like_sf"/>
</dbReference>
<dbReference type="GO" id="GO:0006790">
    <property type="term" value="P:sulfur compound metabolic process"/>
    <property type="evidence" value="ECO:0007669"/>
    <property type="project" value="TreeGrafter"/>
</dbReference>
<keyword evidence="5" id="KW-0408">Iron</keyword>
<dbReference type="PANTHER" id="PTHR30468:SF1">
    <property type="entry name" value="ALPHA-KETOGLUTARATE-DEPENDENT SULFONATE DIOXYGENASE"/>
    <property type="match status" value="1"/>
</dbReference>
<keyword evidence="3 7" id="KW-0223">Dioxygenase</keyword>
<dbReference type="InterPro" id="IPR003819">
    <property type="entry name" value="TauD/TfdA-like"/>
</dbReference>
<keyword evidence="2" id="KW-0479">Metal-binding</keyword>
<organism evidence="7 8">
    <name type="scientific">Rhodococcoides fascians</name>
    <name type="common">Rhodococcus fascians</name>
    <dbReference type="NCBI Taxonomy" id="1828"/>
    <lineage>
        <taxon>Bacteria</taxon>
        <taxon>Bacillati</taxon>
        <taxon>Actinomycetota</taxon>
        <taxon>Actinomycetes</taxon>
        <taxon>Mycobacteriales</taxon>
        <taxon>Nocardiaceae</taxon>
        <taxon>Rhodococcoides</taxon>
    </lineage>
</organism>
<reference evidence="8" key="2">
    <citation type="submission" date="2016-04" db="EMBL/GenBank/DDBJ databases">
        <title>Complete Genome and Plasmid Sequences for Rhodococcus fascians D188 and Draft Sequences for Rhodococcus spp. Isolates PBTS 1 and PBTS 2.</title>
        <authorList>
            <person name="Stamer R."/>
            <person name="Vereecke D."/>
            <person name="Zhang Y."/>
            <person name="Schilkey F."/>
            <person name="Devitt N."/>
            <person name="Randall J."/>
        </authorList>
    </citation>
    <scope>NUCLEOTIDE SEQUENCE [LARGE SCALE GENOMIC DNA]</scope>
    <source>
        <strain evidence="8">PBTS2</strain>
    </source>
</reference>
<dbReference type="OrthoDB" id="581608at2"/>
<dbReference type="GO" id="GO:0046872">
    <property type="term" value="F:metal ion binding"/>
    <property type="evidence" value="ECO:0007669"/>
    <property type="project" value="UniProtKB-KW"/>
</dbReference>
<dbReference type="PATRIC" id="fig|1653479.3.peg.2482"/>
<evidence type="ECO:0000313" key="8">
    <source>
        <dbReference type="Proteomes" id="UP000076038"/>
    </source>
</evidence>